<dbReference type="AlphaFoldDB" id="A0AA39M1Z0"/>
<dbReference type="SMART" id="SM00315">
    <property type="entry name" value="RGS"/>
    <property type="match status" value="2"/>
</dbReference>
<protein>
    <recommendedName>
        <fullName evidence="2">RGS domain-containing protein</fullName>
    </recommendedName>
</protein>
<evidence type="ECO:0000313" key="3">
    <source>
        <dbReference type="EMBL" id="KAK0417575.1"/>
    </source>
</evidence>
<evidence type="ECO:0000259" key="2">
    <source>
        <dbReference type="PROSITE" id="PS50132"/>
    </source>
</evidence>
<dbReference type="SUPFAM" id="SSF48097">
    <property type="entry name" value="Regulator of G-protein signaling, RGS"/>
    <property type="match status" value="2"/>
</dbReference>
<feature type="domain" description="RGS" evidence="2">
    <location>
        <begin position="197"/>
        <end position="321"/>
    </location>
</feature>
<name>A0AA39M1Z0_9BILA</name>
<proteinExistence type="predicted"/>
<dbReference type="Pfam" id="PF00615">
    <property type="entry name" value="RGS"/>
    <property type="match status" value="2"/>
</dbReference>
<dbReference type="Proteomes" id="UP001175271">
    <property type="component" value="Unassembled WGS sequence"/>
</dbReference>
<comment type="caution">
    <text evidence="3">The sequence shown here is derived from an EMBL/GenBank/DDBJ whole genome shotgun (WGS) entry which is preliminary data.</text>
</comment>
<dbReference type="PANTHER" id="PTHR13155">
    <property type="entry name" value="A-KINASE ANCHOR PROTEINS"/>
    <property type="match status" value="1"/>
</dbReference>
<dbReference type="GO" id="GO:0008104">
    <property type="term" value="P:intracellular protein localization"/>
    <property type="evidence" value="ECO:0007669"/>
    <property type="project" value="TreeGrafter"/>
</dbReference>
<dbReference type="PANTHER" id="PTHR13155:SF1">
    <property type="entry name" value="A-KINASE ANCHOR PROTEIN 10, MITOCHONDRIAL"/>
    <property type="match status" value="1"/>
</dbReference>
<feature type="compositionally biased region" description="Basic and acidic residues" evidence="1">
    <location>
        <begin position="13"/>
        <end position="25"/>
    </location>
</feature>
<evidence type="ECO:0000313" key="4">
    <source>
        <dbReference type="Proteomes" id="UP001175271"/>
    </source>
</evidence>
<dbReference type="InterPro" id="IPR044926">
    <property type="entry name" value="RGS_subdomain_2"/>
</dbReference>
<feature type="region of interest" description="Disordered" evidence="1">
    <location>
        <begin position="335"/>
        <end position="357"/>
    </location>
</feature>
<dbReference type="InterPro" id="IPR052246">
    <property type="entry name" value="Cell_Polariz_PKAAnc"/>
</dbReference>
<accession>A0AA39M1Z0</accession>
<dbReference type="EMBL" id="JAUCMV010000002">
    <property type="protein sequence ID" value="KAK0417575.1"/>
    <property type="molecule type" value="Genomic_DNA"/>
</dbReference>
<reference evidence="3" key="1">
    <citation type="submission" date="2023-06" db="EMBL/GenBank/DDBJ databases">
        <title>Genomic analysis of the entomopathogenic nematode Steinernema hermaphroditum.</title>
        <authorList>
            <person name="Schwarz E.M."/>
            <person name="Heppert J.K."/>
            <person name="Baniya A."/>
            <person name="Schwartz H.T."/>
            <person name="Tan C.-H."/>
            <person name="Antoshechkin I."/>
            <person name="Sternberg P.W."/>
            <person name="Goodrich-Blair H."/>
            <person name="Dillman A.R."/>
        </authorList>
    </citation>
    <scope>NUCLEOTIDE SEQUENCE</scope>
    <source>
        <strain evidence="3">PS9179</strain>
        <tissue evidence="3">Whole animal</tissue>
    </source>
</reference>
<feature type="domain" description="RGS" evidence="2">
    <location>
        <begin position="58"/>
        <end position="187"/>
    </location>
</feature>
<dbReference type="PROSITE" id="PS50132">
    <property type="entry name" value="RGS"/>
    <property type="match status" value="2"/>
</dbReference>
<dbReference type="GO" id="GO:0005886">
    <property type="term" value="C:plasma membrane"/>
    <property type="evidence" value="ECO:0007669"/>
    <property type="project" value="TreeGrafter"/>
</dbReference>
<dbReference type="Gene3D" id="1.10.167.10">
    <property type="entry name" value="Regulator of G-protein Signalling 4, domain 2"/>
    <property type="match status" value="2"/>
</dbReference>
<feature type="region of interest" description="Disordered" evidence="1">
    <location>
        <begin position="1"/>
        <end position="34"/>
    </location>
</feature>
<dbReference type="InterPro" id="IPR036305">
    <property type="entry name" value="RGS_sf"/>
</dbReference>
<keyword evidence="4" id="KW-1185">Reference proteome</keyword>
<evidence type="ECO:0000256" key="1">
    <source>
        <dbReference type="SAM" id="MobiDB-lite"/>
    </source>
</evidence>
<gene>
    <name evidence="3" type="ORF">QR680_013089</name>
</gene>
<dbReference type="InterPro" id="IPR016137">
    <property type="entry name" value="RGS"/>
</dbReference>
<dbReference type="GO" id="GO:0005739">
    <property type="term" value="C:mitochondrion"/>
    <property type="evidence" value="ECO:0007669"/>
    <property type="project" value="TreeGrafter"/>
</dbReference>
<organism evidence="3 4">
    <name type="scientific">Steinernema hermaphroditum</name>
    <dbReference type="NCBI Taxonomy" id="289476"/>
    <lineage>
        <taxon>Eukaryota</taxon>
        <taxon>Metazoa</taxon>
        <taxon>Ecdysozoa</taxon>
        <taxon>Nematoda</taxon>
        <taxon>Chromadorea</taxon>
        <taxon>Rhabditida</taxon>
        <taxon>Tylenchina</taxon>
        <taxon>Panagrolaimomorpha</taxon>
        <taxon>Strongyloidoidea</taxon>
        <taxon>Steinernematidae</taxon>
        <taxon>Steinernema</taxon>
    </lineage>
</organism>
<sequence>MNGFLSRIRPRKGGREIVENSHSEESPEAEGPRGVVELSEEHTARVQRFARSTSVVHTLAETVRDAGALPYFIQFMESLGQLHLVKFLLHVDGFKASAANASRGGLLELQQSKDDAGSIYAQYVCVDGASSLGLPEELRKTVIDRVCAHDGSIDAGSFDTAYEHILKLLDDRHFKQFLLSVYYNKHLIDVLGSGALSLADILKTQLLLCAFIDFLDSEDARAFLEFLIAAESFCEELRDCADDSQALDDAMIIYDKFFSMQATDPLHFGDRVRTTVEEKICTTSGRPEADCFRTPMRMAIVTLQERYIAKFVCSQPFAKILNELHASVASHVEMPETGHSRRAAPGPPERSSVSEASFPSLAVCEKSPSDVGKARLRLGSASGSRLLSTDDEDTISQCSSNGAFTTHFRRNKSGMSLAKVDEFGRYSALYGTDWGEGDATKRKGTIRNTLERYLNQSTAKERQIADQVARLIIADVQNMVSEANNLATGCGSPLGRNPHL</sequence>